<dbReference type="EMBL" id="CP155447">
    <property type="protein sequence ID" value="XBH00918.1"/>
    <property type="molecule type" value="Genomic_DNA"/>
</dbReference>
<evidence type="ECO:0000313" key="4">
    <source>
        <dbReference type="EMBL" id="XBH00918.1"/>
    </source>
</evidence>
<dbReference type="AlphaFoldDB" id="A0AAU7C726"/>
<evidence type="ECO:0000256" key="1">
    <source>
        <dbReference type="SAM" id="MobiDB-lite"/>
    </source>
</evidence>
<evidence type="ECO:0000259" key="2">
    <source>
        <dbReference type="Pfam" id="PF14339"/>
    </source>
</evidence>
<feature type="domain" description="Bacterial Ig-like" evidence="3">
    <location>
        <begin position="615"/>
        <end position="715"/>
    </location>
</feature>
<gene>
    <name evidence="4" type="ORF">V5E97_21450</name>
</gene>
<accession>A0AAU7C726</accession>
<dbReference type="InterPro" id="IPR044016">
    <property type="entry name" value="Big_13"/>
</dbReference>
<dbReference type="InterPro" id="IPR025507">
    <property type="entry name" value="DUF4394"/>
</dbReference>
<dbReference type="RefSeq" id="WP_406693600.1">
    <property type="nucleotide sequence ID" value="NZ_CP155447.1"/>
</dbReference>
<feature type="domain" description="DUF4394" evidence="2">
    <location>
        <begin position="2"/>
        <end position="230"/>
    </location>
</feature>
<name>A0AAU7C726_9BACT</name>
<feature type="region of interest" description="Disordered" evidence="1">
    <location>
        <begin position="850"/>
        <end position="873"/>
    </location>
</feature>
<evidence type="ECO:0000259" key="3">
    <source>
        <dbReference type="Pfam" id="PF19077"/>
    </source>
</evidence>
<protein>
    <submittedName>
        <fullName evidence="4">DUF4394 domain-containing protein</fullName>
    </submittedName>
</protein>
<organism evidence="4">
    <name type="scientific">Singulisphaera sp. Ch08</name>
    <dbReference type="NCBI Taxonomy" id="3120278"/>
    <lineage>
        <taxon>Bacteria</taxon>
        <taxon>Pseudomonadati</taxon>
        <taxon>Planctomycetota</taxon>
        <taxon>Planctomycetia</taxon>
        <taxon>Isosphaerales</taxon>
        <taxon>Isosphaeraceae</taxon>
        <taxon>Singulisphaera</taxon>
    </lineage>
</organism>
<sequence length="921" mass="95500">MLIRFDSISSSTILSSTPITNLGLDEKIQGIDFRPANRQLYALTTDHNQTGRLYTINPTTGVATLASTISVPVTGTRFGIDFNPVPDRLRIVSDTALNLRVDVSTGVATVDGTLAYLAGDVNFGQNPSVVGSAYANNYSGATATTLYQIDTNLDILAIQAPPNNGTLSTVGSLGVDASAVVGFDIRTVWDTNSGYATLDVGGTTSLYQIDLATGAARLIGSVGAPLTGLAIVSEGLISKVDGSTATFTGSAADDTLVIDQAGGLLRHNQFGHGVPGYASAFDFDSVLPGDQTLSSTDAAVSVVVNAGAGNDKVSLGSASTPLSSLPTSFTINLQEGINNQLRLNDRASEVARNITVTPGLVTGFGAPVMFDSDFGDRNIAGNFTFLKVDGGKGNDVFNLTEAFGLSRFRTIFDGGGGFDVLNADARGASVAVTLTSLHFLPFQTYQVFVDYVEIAQANVVNVRSRNLDPAVAPLTISATAGTEVADTIVARFHDYDPGSKAADYQVTIQWGDGTTSEGRVVQDENIPHLFSVLGSHRYLVTGQFTVTTTIVDLGGQSTIGGYGSTNDPELDDNGLPISSVDTAYYYISTTTTFLPGEPISTAAQAVVTSAPFVVVGRLDAASDTGLSNQDGITKDNTPTFSGTSAPGSVVNLFLGTDPTTRQLIATAIADSNGVWQATVMIPLADGVYTNLVAEATALDGETRATSSLPGLMIDTVGPRVTNLAFARLSGRMSVTLQDDRSGLAQARFADPASYTFTGRSVLGPRRNGPFRITGVTMSPPGAPTDPQVVNLAINNGRQIRGGTFKFTAHSGGIEDLAGNALDGEFTGSFPSGNAQPGGDFAARLRSVLRDAGTPTPLGTSGSQPPGALAQRRSANPLKGAAVRTNAANAHPAGLNPLARLANRPQALIAVATRALGRKFGR</sequence>
<reference evidence="4" key="1">
    <citation type="submission" date="2024-05" db="EMBL/GenBank/DDBJ databases">
        <title>Planctomycetes of the genus Singulisphaera possess chitinolytic capabilities.</title>
        <authorList>
            <person name="Ivanova A."/>
        </authorList>
    </citation>
    <scope>NUCLEOTIDE SEQUENCE</scope>
    <source>
        <strain evidence="4">Ch08T</strain>
    </source>
</reference>
<proteinExistence type="predicted"/>
<dbReference type="Pfam" id="PF19077">
    <property type="entry name" value="Big_13"/>
    <property type="match status" value="1"/>
</dbReference>
<dbReference type="Gene3D" id="2.60.40.10">
    <property type="entry name" value="Immunoglobulins"/>
    <property type="match status" value="1"/>
</dbReference>
<dbReference type="InterPro" id="IPR013783">
    <property type="entry name" value="Ig-like_fold"/>
</dbReference>
<dbReference type="Pfam" id="PF14339">
    <property type="entry name" value="DUF4394"/>
    <property type="match status" value="1"/>
</dbReference>